<keyword evidence="2" id="KW-0472">Membrane</keyword>
<keyword evidence="2" id="KW-1133">Transmembrane helix</keyword>
<gene>
    <name evidence="3" type="ORF">UW55_C0048G0005</name>
</gene>
<evidence type="ECO:0000256" key="2">
    <source>
        <dbReference type="SAM" id="Phobius"/>
    </source>
</evidence>
<organism evidence="3 4">
    <name type="scientific">Candidatus Giovannonibacteria bacterium GW2011_GWA2_44_26</name>
    <dbReference type="NCBI Taxonomy" id="1618648"/>
    <lineage>
        <taxon>Bacteria</taxon>
        <taxon>Candidatus Giovannoniibacteriota</taxon>
    </lineage>
</organism>
<keyword evidence="2" id="KW-0812">Transmembrane</keyword>
<feature type="transmembrane region" description="Helical" evidence="2">
    <location>
        <begin position="6"/>
        <end position="22"/>
    </location>
</feature>
<feature type="region of interest" description="Disordered" evidence="1">
    <location>
        <begin position="112"/>
        <end position="134"/>
    </location>
</feature>
<comment type="caution">
    <text evidence="3">The sequence shown here is derived from an EMBL/GenBank/DDBJ whole genome shotgun (WGS) entry which is preliminary data.</text>
</comment>
<accession>A0A0G1KWF9</accession>
<dbReference type="Proteomes" id="UP000033945">
    <property type="component" value="Unassembled WGS sequence"/>
</dbReference>
<evidence type="ECO:0000256" key="1">
    <source>
        <dbReference type="SAM" id="MobiDB-lite"/>
    </source>
</evidence>
<name>A0A0G1KWF9_9BACT</name>
<dbReference type="EMBL" id="LCIT01000048">
    <property type="protein sequence ID" value="KKT60627.1"/>
    <property type="molecule type" value="Genomic_DNA"/>
</dbReference>
<sequence>MLSFLFPIVFFSSGIGLVYLIFKKIPKLIEIPRESLTNQETFIQFVLRISKAFIFALNPKRLKIYLLSNTATALNKLRIWFLRMYHLIEIMAKKARQESQKMEWEHHWFSSKEIEKNKEPEKKEEETPDEKTPM</sequence>
<dbReference type="AlphaFoldDB" id="A0A0G1KWF9"/>
<evidence type="ECO:0000313" key="3">
    <source>
        <dbReference type="EMBL" id="KKT60627.1"/>
    </source>
</evidence>
<reference evidence="3 4" key="1">
    <citation type="journal article" date="2015" name="Nature">
        <title>rRNA introns, odd ribosomes, and small enigmatic genomes across a large radiation of phyla.</title>
        <authorList>
            <person name="Brown C.T."/>
            <person name="Hug L.A."/>
            <person name="Thomas B.C."/>
            <person name="Sharon I."/>
            <person name="Castelle C.J."/>
            <person name="Singh A."/>
            <person name="Wilkins M.J."/>
            <person name="Williams K.H."/>
            <person name="Banfield J.F."/>
        </authorList>
    </citation>
    <scope>NUCLEOTIDE SEQUENCE [LARGE SCALE GENOMIC DNA]</scope>
</reference>
<protein>
    <submittedName>
        <fullName evidence="3">Uncharacterized protein</fullName>
    </submittedName>
</protein>
<evidence type="ECO:0000313" key="4">
    <source>
        <dbReference type="Proteomes" id="UP000033945"/>
    </source>
</evidence>
<proteinExistence type="predicted"/>